<sequence length="76" mass="9105">MTDRIILLSLLKMVQNKLDHLILDDKLDDQLIYIYSNIGQFSAKVYHKKIEELHYIKLLGYNTTKPRKYPNVRELQ</sequence>
<accession>A0AAV1SJN5</accession>
<dbReference type="EMBL" id="CAWUPB010001184">
    <property type="protein sequence ID" value="CAK7350468.1"/>
    <property type="molecule type" value="Genomic_DNA"/>
</dbReference>
<name>A0AAV1SJN5_9ROSI</name>
<evidence type="ECO:0000313" key="1">
    <source>
        <dbReference type="EMBL" id="CAK7350468.1"/>
    </source>
</evidence>
<protein>
    <submittedName>
        <fullName evidence="1">Uncharacterized protein</fullName>
    </submittedName>
</protein>
<dbReference type="AlphaFoldDB" id="A0AAV1SJN5"/>
<gene>
    <name evidence="1" type="ORF">DCAF_LOCUS23200</name>
</gene>
<organism evidence="1 2">
    <name type="scientific">Dovyalis caffra</name>
    <dbReference type="NCBI Taxonomy" id="77055"/>
    <lineage>
        <taxon>Eukaryota</taxon>
        <taxon>Viridiplantae</taxon>
        <taxon>Streptophyta</taxon>
        <taxon>Embryophyta</taxon>
        <taxon>Tracheophyta</taxon>
        <taxon>Spermatophyta</taxon>
        <taxon>Magnoliopsida</taxon>
        <taxon>eudicotyledons</taxon>
        <taxon>Gunneridae</taxon>
        <taxon>Pentapetalae</taxon>
        <taxon>rosids</taxon>
        <taxon>fabids</taxon>
        <taxon>Malpighiales</taxon>
        <taxon>Salicaceae</taxon>
        <taxon>Flacourtieae</taxon>
        <taxon>Dovyalis</taxon>
    </lineage>
</organism>
<proteinExistence type="predicted"/>
<reference evidence="1 2" key="1">
    <citation type="submission" date="2024-01" db="EMBL/GenBank/DDBJ databases">
        <authorList>
            <person name="Waweru B."/>
        </authorList>
    </citation>
    <scope>NUCLEOTIDE SEQUENCE [LARGE SCALE GENOMIC DNA]</scope>
</reference>
<dbReference type="Proteomes" id="UP001314170">
    <property type="component" value="Unassembled WGS sequence"/>
</dbReference>
<comment type="caution">
    <text evidence="1">The sequence shown here is derived from an EMBL/GenBank/DDBJ whole genome shotgun (WGS) entry which is preliminary data.</text>
</comment>
<evidence type="ECO:0000313" key="2">
    <source>
        <dbReference type="Proteomes" id="UP001314170"/>
    </source>
</evidence>
<keyword evidence="2" id="KW-1185">Reference proteome</keyword>